<dbReference type="KEGG" id="dvi:6626966"/>
<evidence type="ECO:0000256" key="5">
    <source>
        <dbReference type="ARBA" id="ARBA00022900"/>
    </source>
</evidence>
<evidence type="ECO:0000256" key="4">
    <source>
        <dbReference type="ARBA" id="ARBA00022690"/>
    </source>
</evidence>
<dbReference type="FunFam" id="4.10.410.10:FF:000025">
    <property type="entry name" value="Papilin-like Protein"/>
    <property type="match status" value="1"/>
</dbReference>
<dbReference type="InParanoid" id="B4LLY2"/>
<comment type="subcellular location">
    <subcellularLocation>
        <location evidence="1">Secreted</location>
    </subcellularLocation>
</comment>
<dbReference type="GO" id="GO:0090729">
    <property type="term" value="F:toxin activity"/>
    <property type="evidence" value="ECO:0007669"/>
    <property type="project" value="UniProtKB-KW"/>
</dbReference>
<keyword evidence="12" id="KW-1185">Reference proteome</keyword>
<keyword evidence="4" id="KW-0646">Protease inhibitor</keyword>
<dbReference type="SUPFAM" id="SSF57362">
    <property type="entry name" value="BPTI-like"/>
    <property type="match status" value="1"/>
</dbReference>
<evidence type="ECO:0000259" key="10">
    <source>
        <dbReference type="PROSITE" id="PS50279"/>
    </source>
</evidence>
<evidence type="ECO:0000256" key="9">
    <source>
        <dbReference type="SAM" id="MobiDB-lite"/>
    </source>
</evidence>
<evidence type="ECO:0000256" key="8">
    <source>
        <dbReference type="ARBA" id="ARBA00034146"/>
    </source>
</evidence>
<evidence type="ECO:0000313" key="11">
    <source>
        <dbReference type="EMBL" id="EDW59902.2"/>
    </source>
</evidence>
<accession>B4LLY2</accession>
<dbReference type="PRINTS" id="PR00759">
    <property type="entry name" value="BASICPTASE"/>
</dbReference>
<dbReference type="PANTHER" id="PTHR10083:SF376">
    <property type="entry name" value="SERINE PEPTIDASE INHIBITOR, KUNITZ TYPE, 3"/>
    <property type="match status" value="1"/>
</dbReference>
<feature type="domain" description="BPTI/Kunitz inhibitor" evidence="10">
    <location>
        <begin position="104"/>
        <end position="154"/>
    </location>
</feature>
<evidence type="ECO:0000256" key="2">
    <source>
        <dbReference type="ARBA" id="ARBA00022525"/>
    </source>
</evidence>
<dbReference type="GO" id="GO:0004867">
    <property type="term" value="F:serine-type endopeptidase inhibitor activity"/>
    <property type="evidence" value="ECO:0007669"/>
    <property type="project" value="UniProtKB-KW"/>
</dbReference>
<dbReference type="Gene3D" id="4.10.410.10">
    <property type="entry name" value="Pancreatic trypsin inhibitor Kunitz domain"/>
    <property type="match status" value="1"/>
</dbReference>
<keyword evidence="6" id="KW-1015">Disulfide bond</keyword>
<dbReference type="GO" id="GO:0005615">
    <property type="term" value="C:extracellular space"/>
    <property type="evidence" value="ECO:0007669"/>
    <property type="project" value="TreeGrafter"/>
</dbReference>
<sequence length="157" mass="17840">MQSVASRQLKSQQQVCTQNSLKKKKSKKKRKSNREKCSNRSQNMFAPSQLRLIEGALLVLLVLLLAGSESRPMDLYDDVSDFFDAISLDDVANTGRNTHPEQFCMMPARKGVCRALIPRWRYDPEQKKCVEFKFGGCDGNENNFPSYKTCMATCEGM</sequence>
<proteinExistence type="predicted"/>
<dbReference type="STRING" id="7244.B4LLY2"/>
<dbReference type="eggNOG" id="KOG3540">
    <property type="taxonomic scope" value="Eukaryota"/>
</dbReference>
<keyword evidence="7" id="KW-1199">Hemostasis impairing toxin</keyword>
<dbReference type="Proteomes" id="UP000008792">
    <property type="component" value="Unassembled WGS sequence"/>
</dbReference>
<dbReference type="InterPro" id="IPR020901">
    <property type="entry name" value="Prtase_inh_Kunz-CS"/>
</dbReference>
<reference evidence="11 12" key="1">
    <citation type="journal article" date="2007" name="Nature">
        <title>Evolution of genes and genomes on the Drosophila phylogeny.</title>
        <authorList>
            <consortium name="Drosophila 12 Genomes Consortium"/>
            <person name="Clark A.G."/>
            <person name="Eisen M.B."/>
            <person name="Smith D.R."/>
            <person name="Bergman C.M."/>
            <person name="Oliver B."/>
            <person name="Markow T.A."/>
            <person name="Kaufman T.C."/>
            <person name="Kellis M."/>
            <person name="Gelbart W."/>
            <person name="Iyer V.N."/>
            <person name="Pollard D.A."/>
            <person name="Sackton T.B."/>
            <person name="Larracuente A.M."/>
            <person name="Singh N.D."/>
            <person name="Abad J.P."/>
            <person name="Abt D.N."/>
            <person name="Adryan B."/>
            <person name="Aguade M."/>
            <person name="Akashi H."/>
            <person name="Anderson W.W."/>
            <person name="Aquadro C.F."/>
            <person name="Ardell D.H."/>
            <person name="Arguello R."/>
            <person name="Artieri C.G."/>
            <person name="Barbash D.A."/>
            <person name="Barker D."/>
            <person name="Barsanti P."/>
            <person name="Batterham P."/>
            <person name="Batzoglou S."/>
            <person name="Begun D."/>
            <person name="Bhutkar A."/>
            <person name="Blanco E."/>
            <person name="Bosak S.A."/>
            <person name="Bradley R.K."/>
            <person name="Brand A.D."/>
            <person name="Brent M.R."/>
            <person name="Brooks A.N."/>
            <person name="Brown R.H."/>
            <person name="Butlin R.K."/>
            <person name="Caggese C."/>
            <person name="Calvi B.R."/>
            <person name="Bernardo de Carvalho A."/>
            <person name="Caspi A."/>
            <person name="Castrezana S."/>
            <person name="Celniker S.E."/>
            <person name="Chang J.L."/>
            <person name="Chapple C."/>
            <person name="Chatterji S."/>
            <person name="Chinwalla A."/>
            <person name="Civetta A."/>
            <person name="Clifton S.W."/>
            <person name="Comeron J.M."/>
            <person name="Costello J.C."/>
            <person name="Coyne J.A."/>
            <person name="Daub J."/>
            <person name="David R.G."/>
            <person name="Delcher A.L."/>
            <person name="Delehaunty K."/>
            <person name="Do C.B."/>
            <person name="Ebling H."/>
            <person name="Edwards K."/>
            <person name="Eickbush T."/>
            <person name="Evans J.D."/>
            <person name="Filipski A."/>
            <person name="Findeiss S."/>
            <person name="Freyhult E."/>
            <person name="Fulton L."/>
            <person name="Fulton R."/>
            <person name="Garcia A.C."/>
            <person name="Gardiner A."/>
            <person name="Garfield D.A."/>
            <person name="Garvin B.E."/>
            <person name="Gibson G."/>
            <person name="Gilbert D."/>
            <person name="Gnerre S."/>
            <person name="Godfrey J."/>
            <person name="Good R."/>
            <person name="Gotea V."/>
            <person name="Gravely B."/>
            <person name="Greenberg A.J."/>
            <person name="Griffiths-Jones S."/>
            <person name="Gross S."/>
            <person name="Guigo R."/>
            <person name="Gustafson E.A."/>
            <person name="Haerty W."/>
            <person name="Hahn M.W."/>
            <person name="Halligan D.L."/>
            <person name="Halpern A.L."/>
            <person name="Halter G.M."/>
            <person name="Han M.V."/>
            <person name="Heger A."/>
            <person name="Hillier L."/>
            <person name="Hinrichs A.S."/>
            <person name="Holmes I."/>
            <person name="Hoskins R.A."/>
            <person name="Hubisz M.J."/>
            <person name="Hultmark D."/>
            <person name="Huntley M.A."/>
            <person name="Jaffe D.B."/>
            <person name="Jagadeeshan S."/>
            <person name="Jeck W.R."/>
            <person name="Johnson J."/>
            <person name="Jones C.D."/>
            <person name="Jordan W.C."/>
            <person name="Karpen G.H."/>
            <person name="Kataoka E."/>
            <person name="Keightley P.D."/>
            <person name="Kheradpour P."/>
            <person name="Kirkness E.F."/>
            <person name="Koerich L.B."/>
            <person name="Kristiansen K."/>
            <person name="Kudrna D."/>
            <person name="Kulathinal R.J."/>
            <person name="Kumar S."/>
            <person name="Kwok R."/>
            <person name="Lander E."/>
            <person name="Langley C.H."/>
            <person name="Lapoint R."/>
            <person name="Lazzaro B.P."/>
            <person name="Lee S.J."/>
            <person name="Levesque L."/>
            <person name="Li R."/>
            <person name="Lin C.F."/>
            <person name="Lin M.F."/>
            <person name="Lindblad-Toh K."/>
            <person name="Llopart A."/>
            <person name="Long M."/>
            <person name="Low L."/>
            <person name="Lozovsky E."/>
            <person name="Lu J."/>
            <person name="Luo M."/>
            <person name="Machado C.A."/>
            <person name="Makalowski W."/>
            <person name="Marzo M."/>
            <person name="Matsuda M."/>
            <person name="Matzkin L."/>
            <person name="McAllister B."/>
            <person name="McBride C.S."/>
            <person name="McKernan B."/>
            <person name="McKernan K."/>
            <person name="Mendez-Lago M."/>
            <person name="Minx P."/>
            <person name="Mollenhauer M.U."/>
            <person name="Montooth K."/>
            <person name="Mount S.M."/>
            <person name="Mu X."/>
            <person name="Myers E."/>
            <person name="Negre B."/>
            <person name="Newfeld S."/>
            <person name="Nielsen R."/>
            <person name="Noor M.A."/>
            <person name="O'Grady P."/>
            <person name="Pachter L."/>
            <person name="Papaceit M."/>
            <person name="Parisi M.J."/>
            <person name="Parisi M."/>
            <person name="Parts L."/>
            <person name="Pedersen J.S."/>
            <person name="Pesole G."/>
            <person name="Phillippy A.M."/>
            <person name="Ponting C.P."/>
            <person name="Pop M."/>
            <person name="Porcelli D."/>
            <person name="Powell J.R."/>
            <person name="Prohaska S."/>
            <person name="Pruitt K."/>
            <person name="Puig M."/>
            <person name="Quesneville H."/>
            <person name="Ram K.R."/>
            <person name="Rand D."/>
            <person name="Rasmussen M.D."/>
            <person name="Reed L.K."/>
            <person name="Reenan R."/>
            <person name="Reily A."/>
            <person name="Remington K.A."/>
            <person name="Rieger T.T."/>
            <person name="Ritchie M.G."/>
            <person name="Robin C."/>
            <person name="Rogers Y.H."/>
            <person name="Rohde C."/>
            <person name="Rozas J."/>
            <person name="Rubenfield M.J."/>
            <person name="Ruiz A."/>
            <person name="Russo S."/>
            <person name="Salzberg S.L."/>
            <person name="Sanchez-Gracia A."/>
            <person name="Saranga D.J."/>
            <person name="Sato H."/>
            <person name="Schaeffer S.W."/>
            <person name="Schatz M.C."/>
            <person name="Schlenke T."/>
            <person name="Schwartz R."/>
            <person name="Segarra C."/>
            <person name="Singh R.S."/>
            <person name="Sirot L."/>
            <person name="Sirota M."/>
            <person name="Sisneros N.B."/>
            <person name="Smith C.D."/>
            <person name="Smith T.F."/>
            <person name="Spieth J."/>
            <person name="Stage D.E."/>
            <person name="Stark A."/>
            <person name="Stephan W."/>
            <person name="Strausberg R.L."/>
            <person name="Strempel S."/>
            <person name="Sturgill D."/>
            <person name="Sutton G."/>
            <person name="Sutton G.G."/>
            <person name="Tao W."/>
            <person name="Teichmann S."/>
            <person name="Tobari Y.N."/>
            <person name="Tomimura Y."/>
            <person name="Tsolas J.M."/>
            <person name="Valente V.L."/>
            <person name="Venter E."/>
            <person name="Venter J.C."/>
            <person name="Vicario S."/>
            <person name="Vieira F.G."/>
            <person name="Vilella A.J."/>
            <person name="Villasante A."/>
            <person name="Walenz B."/>
            <person name="Wang J."/>
            <person name="Wasserman M."/>
            <person name="Watts T."/>
            <person name="Wilson D."/>
            <person name="Wilson R.K."/>
            <person name="Wing R.A."/>
            <person name="Wolfner M.F."/>
            <person name="Wong A."/>
            <person name="Wong G.K."/>
            <person name="Wu C.I."/>
            <person name="Wu G."/>
            <person name="Yamamoto D."/>
            <person name="Yang H.P."/>
            <person name="Yang S.P."/>
            <person name="Yorke J.A."/>
            <person name="Yoshida K."/>
            <person name="Zdobnov E."/>
            <person name="Zhang P."/>
            <person name="Zhang Y."/>
            <person name="Zimin A.V."/>
            <person name="Baldwin J."/>
            <person name="Abdouelleil A."/>
            <person name="Abdulkadir J."/>
            <person name="Abebe A."/>
            <person name="Abera B."/>
            <person name="Abreu J."/>
            <person name="Acer S.C."/>
            <person name="Aftuck L."/>
            <person name="Alexander A."/>
            <person name="An P."/>
            <person name="Anderson E."/>
            <person name="Anderson S."/>
            <person name="Arachi H."/>
            <person name="Azer M."/>
            <person name="Bachantsang P."/>
            <person name="Barry A."/>
            <person name="Bayul T."/>
            <person name="Berlin A."/>
            <person name="Bessette D."/>
            <person name="Bloom T."/>
            <person name="Blye J."/>
            <person name="Boguslavskiy L."/>
            <person name="Bonnet C."/>
            <person name="Boukhgalter B."/>
            <person name="Bourzgui I."/>
            <person name="Brown A."/>
            <person name="Cahill P."/>
            <person name="Channer S."/>
            <person name="Cheshatsang Y."/>
            <person name="Chuda L."/>
            <person name="Citroen M."/>
            <person name="Collymore A."/>
            <person name="Cooke P."/>
            <person name="Costello M."/>
            <person name="D'Aco K."/>
            <person name="Daza R."/>
            <person name="De Haan G."/>
            <person name="DeGray S."/>
            <person name="DeMaso C."/>
            <person name="Dhargay N."/>
            <person name="Dooley K."/>
            <person name="Dooley E."/>
            <person name="Doricent M."/>
            <person name="Dorje P."/>
            <person name="Dorjee K."/>
            <person name="Dupes A."/>
            <person name="Elong R."/>
            <person name="Falk J."/>
            <person name="Farina A."/>
            <person name="Faro S."/>
            <person name="Ferguson D."/>
            <person name="Fisher S."/>
            <person name="Foley C.D."/>
            <person name="Franke A."/>
            <person name="Friedrich D."/>
            <person name="Gadbois L."/>
            <person name="Gearin G."/>
            <person name="Gearin C.R."/>
            <person name="Giannoukos G."/>
            <person name="Goode T."/>
            <person name="Graham J."/>
            <person name="Grandbois E."/>
            <person name="Grewal S."/>
            <person name="Gyaltsen K."/>
            <person name="Hafez N."/>
            <person name="Hagos B."/>
            <person name="Hall J."/>
            <person name="Henson C."/>
            <person name="Hollinger A."/>
            <person name="Honan T."/>
            <person name="Huard M.D."/>
            <person name="Hughes L."/>
            <person name="Hurhula B."/>
            <person name="Husby M.E."/>
            <person name="Kamat A."/>
            <person name="Kanga B."/>
            <person name="Kashin S."/>
            <person name="Khazanovich D."/>
            <person name="Kisner P."/>
            <person name="Lance K."/>
            <person name="Lara M."/>
            <person name="Lee W."/>
            <person name="Lennon N."/>
            <person name="Letendre F."/>
            <person name="LeVine R."/>
            <person name="Lipovsky A."/>
            <person name="Liu X."/>
            <person name="Liu J."/>
            <person name="Liu S."/>
            <person name="Lokyitsang T."/>
            <person name="Lokyitsang Y."/>
            <person name="Lubonja R."/>
            <person name="Lui A."/>
            <person name="MacDonald P."/>
            <person name="Magnisalis V."/>
            <person name="Maru K."/>
            <person name="Matthews C."/>
            <person name="McCusker W."/>
            <person name="McDonough S."/>
            <person name="Mehta T."/>
            <person name="Meldrim J."/>
            <person name="Meneus L."/>
            <person name="Mihai O."/>
            <person name="Mihalev A."/>
            <person name="Mihova T."/>
            <person name="Mittelman R."/>
            <person name="Mlenga V."/>
            <person name="Montmayeur A."/>
            <person name="Mulrain L."/>
            <person name="Navidi A."/>
            <person name="Naylor J."/>
            <person name="Negash T."/>
            <person name="Nguyen T."/>
            <person name="Nguyen N."/>
            <person name="Nicol R."/>
            <person name="Norbu C."/>
            <person name="Norbu N."/>
            <person name="Novod N."/>
            <person name="O'Neill B."/>
            <person name="Osman S."/>
            <person name="Markiewicz E."/>
            <person name="Oyono O.L."/>
            <person name="Patti C."/>
            <person name="Phunkhang P."/>
            <person name="Pierre F."/>
            <person name="Priest M."/>
            <person name="Raghuraman S."/>
            <person name="Rege F."/>
            <person name="Reyes R."/>
            <person name="Rise C."/>
            <person name="Rogov P."/>
            <person name="Ross K."/>
            <person name="Ryan E."/>
            <person name="Settipalli S."/>
            <person name="Shea T."/>
            <person name="Sherpa N."/>
            <person name="Shi L."/>
            <person name="Shih D."/>
            <person name="Sparrow T."/>
            <person name="Spaulding J."/>
            <person name="Stalker J."/>
            <person name="Stange-Thomann N."/>
            <person name="Stavropoulos S."/>
            <person name="Stone C."/>
            <person name="Strader C."/>
            <person name="Tesfaye S."/>
            <person name="Thomson T."/>
            <person name="Thoulutsang Y."/>
            <person name="Thoulutsang D."/>
            <person name="Topham K."/>
            <person name="Topping I."/>
            <person name="Tsamla T."/>
            <person name="Vassiliev H."/>
            <person name="Vo A."/>
            <person name="Wangchuk T."/>
            <person name="Wangdi T."/>
            <person name="Weiand M."/>
            <person name="Wilkinson J."/>
            <person name="Wilson A."/>
            <person name="Yadav S."/>
            <person name="Young G."/>
            <person name="Yu Q."/>
            <person name="Zembek L."/>
            <person name="Zhong D."/>
            <person name="Zimmer A."/>
            <person name="Zwirko Z."/>
            <person name="Jaffe D.B."/>
            <person name="Alvarez P."/>
            <person name="Brockman W."/>
            <person name="Butler J."/>
            <person name="Chin C."/>
            <person name="Gnerre S."/>
            <person name="Grabherr M."/>
            <person name="Kleber M."/>
            <person name="Mauceli E."/>
            <person name="MacCallum I."/>
        </authorList>
    </citation>
    <scope>NUCLEOTIDE SEQUENCE [LARGE SCALE GENOMIC DNA]</scope>
    <source>
        <strain evidence="12">Tucson 15010-1051.87</strain>
    </source>
</reference>
<dbReference type="HOGENOM" id="CLU_164133_1_1_1"/>
<dbReference type="PROSITE" id="PS50279">
    <property type="entry name" value="BPTI_KUNITZ_2"/>
    <property type="match status" value="1"/>
</dbReference>
<organism evidence="11 12">
    <name type="scientific">Drosophila virilis</name>
    <name type="common">Fruit fly</name>
    <dbReference type="NCBI Taxonomy" id="7244"/>
    <lineage>
        <taxon>Eukaryota</taxon>
        <taxon>Metazoa</taxon>
        <taxon>Ecdysozoa</taxon>
        <taxon>Arthropoda</taxon>
        <taxon>Hexapoda</taxon>
        <taxon>Insecta</taxon>
        <taxon>Pterygota</taxon>
        <taxon>Neoptera</taxon>
        <taxon>Endopterygota</taxon>
        <taxon>Diptera</taxon>
        <taxon>Brachycera</taxon>
        <taxon>Muscomorpha</taxon>
        <taxon>Ephydroidea</taxon>
        <taxon>Drosophilidae</taxon>
        <taxon>Drosophila</taxon>
    </lineage>
</organism>
<protein>
    <recommendedName>
        <fullName evidence="10">BPTI/Kunitz inhibitor domain-containing protein</fullName>
    </recommendedName>
</protein>
<keyword evidence="8" id="KW-1203">Blood coagulation cascade inhibiting toxin</keyword>
<evidence type="ECO:0000313" key="12">
    <source>
        <dbReference type="Proteomes" id="UP000008792"/>
    </source>
</evidence>
<dbReference type="EMBL" id="CH940648">
    <property type="protein sequence ID" value="EDW59902.2"/>
    <property type="molecule type" value="Genomic_DNA"/>
</dbReference>
<dbReference type="SMART" id="SM00131">
    <property type="entry name" value="KU"/>
    <property type="match status" value="1"/>
</dbReference>
<feature type="compositionally biased region" description="Polar residues" evidence="9">
    <location>
        <begin position="1"/>
        <end position="18"/>
    </location>
</feature>
<dbReference type="FunCoup" id="B4LLY2">
    <property type="interactions" value="29"/>
</dbReference>
<dbReference type="OrthoDB" id="4473401at2759"/>
<feature type="region of interest" description="Disordered" evidence="9">
    <location>
        <begin position="1"/>
        <end position="41"/>
    </location>
</feature>
<dbReference type="InterPro" id="IPR002223">
    <property type="entry name" value="Kunitz_BPTI"/>
</dbReference>
<dbReference type="PANTHER" id="PTHR10083">
    <property type="entry name" value="KUNITZ-TYPE PROTEASE INHIBITOR-RELATED"/>
    <property type="match status" value="1"/>
</dbReference>
<name>B4LLY2_DROVI</name>
<gene>
    <name evidence="11" type="primary">Dvir\GJ21174</name>
    <name evidence="11" type="ORF">Dvir_GJ21174</name>
</gene>
<dbReference type="Pfam" id="PF00014">
    <property type="entry name" value="Kunitz_BPTI"/>
    <property type="match status" value="1"/>
</dbReference>
<keyword evidence="3" id="KW-0800">Toxin</keyword>
<dbReference type="PROSITE" id="PS00280">
    <property type="entry name" value="BPTI_KUNITZ_1"/>
    <property type="match status" value="1"/>
</dbReference>
<feature type="compositionally biased region" description="Basic residues" evidence="9">
    <location>
        <begin position="21"/>
        <end position="33"/>
    </location>
</feature>
<evidence type="ECO:0000256" key="7">
    <source>
        <dbReference type="ARBA" id="ARBA00023240"/>
    </source>
</evidence>
<dbReference type="InterPro" id="IPR036880">
    <property type="entry name" value="Kunitz_BPTI_sf"/>
</dbReference>
<dbReference type="InterPro" id="IPR050098">
    <property type="entry name" value="TFPI/VKTCI-like"/>
</dbReference>
<evidence type="ECO:0000256" key="6">
    <source>
        <dbReference type="ARBA" id="ARBA00023157"/>
    </source>
</evidence>
<dbReference type="AlphaFoldDB" id="B4LLY2"/>
<evidence type="ECO:0000256" key="1">
    <source>
        <dbReference type="ARBA" id="ARBA00004613"/>
    </source>
</evidence>
<keyword evidence="2" id="KW-0964">Secreted</keyword>
<evidence type="ECO:0000256" key="3">
    <source>
        <dbReference type="ARBA" id="ARBA00022656"/>
    </source>
</evidence>
<keyword evidence="5" id="KW-0722">Serine protease inhibitor</keyword>